<keyword evidence="4" id="KW-0798">TonB box</keyword>
<feature type="domain" description="TonB-dependent receptor-like beta-barrel" evidence="7">
    <location>
        <begin position="359"/>
        <end position="903"/>
    </location>
</feature>
<organism evidence="9">
    <name type="scientific">hydrothermal vent metagenome</name>
    <dbReference type="NCBI Taxonomy" id="652676"/>
    <lineage>
        <taxon>unclassified sequences</taxon>
        <taxon>metagenomes</taxon>
        <taxon>ecological metagenomes</taxon>
    </lineage>
</organism>
<comment type="subcellular location">
    <subcellularLocation>
        <location evidence="1">Cell outer membrane</location>
        <topology evidence="1">Multi-pass membrane protein</topology>
    </subcellularLocation>
</comment>
<dbReference type="PANTHER" id="PTHR47234:SF1">
    <property type="entry name" value="TONB-DEPENDENT RECEPTOR"/>
    <property type="match status" value="1"/>
</dbReference>
<dbReference type="AlphaFoldDB" id="A0A170PT49"/>
<dbReference type="Pfam" id="PF07715">
    <property type="entry name" value="Plug"/>
    <property type="match status" value="1"/>
</dbReference>
<feature type="domain" description="TonB-dependent receptor plug" evidence="8">
    <location>
        <begin position="30"/>
        <end position="149"/>
    </location>
</feature>
<keyword evidence="6" id="KW-0998">Cell outer membrane</keyword>
<keyword evidence="2" id="KW-0813">Transport</keyword>
<dbReference type="PROSITE" id="PS52016">
    <property type="entry name" value="TONB_DEPENDENT_REC_3"/>
    <property type="match status" value="1"/>
</dbReference>
<name>A0A170PT49_9ZZZZ</name>
<evidence type="ECO:0000256" key="4">
    <source>
        <dbReference type="ARBA" id="ARBA00023077"/>
    </source>
</evidence>
<keyword evidence="5" id="KW-0472">Membrane</keyword>
<evidence type="ECO:0000313" key="9">
    <source>
        <dbReference type="EMBL" id="CUS55956.1"/>
    </source>
</evidence>
<keyword evidence="9" id="KW-0675">Receptor</keyword>
<evidence type="ECO:0000256" key="1">
    <source>
        <dbReference type="ARBA" id="ARBA00004571"/>
    </source>
</evidence>
<evidence type="ECO:0000256" key="6">
    <source>
        <dbReference type="ARBA" id="ARBA00023237"/>
    </source>
</evidence>
<dbReference type="InterPro" id="IPR000531">
    <property type="entry name" value="Beta-barrel_TonB"/>
</dbReference>
<sequence length="942" mass="100776">MPAVAQEEDGSELRQSTVTVTGSLIAGTPEDAALPVDVLTAAELKLEGSPSITELIRNLGVSSGVDGQTNQFASNGLEGTSNVNLRGLGPARTLVLINGRRQTYHPYAIGEQAQLFIDTNMIPSAAVGRIEVLKDGAAAIYGSDAIAGVVNFITRSDLEGFEISADFQQFDGTDGEYNINASYGMQGGNWNWVTSVGYNFRPEVPLLEKDWAILPYADNPVGGWSTLSNPGYYVPLGLIGGQVGAIQGPTGDLGCVDTGGFVNPASGLCNFNFTQYDNLVEEEERYQVFSEYNRTFGNGIDFHIEGLYGYSDVPSWKTSPSYPPQELATQVVLASHPGFQQYMADNPGQFPAGTLAALFIGRSFGWGGYPGSDGGPQEGFRTYESYRVASDLAGQFDNGINWDAALSWSTTEGERVTNDTYIAGFTAALNGFGVCTDPITGNDPATGTQPYAAGYAGSLTAGAGGCEYYNPFSNAIAANGITGVANPSYVPGLENTETLADWLTDGVGTTVTTDLLVFDASMSGMSGIQAAGGEVGWGVGMQVRREGYEVVPNDVTNLTLNPGPGGTGPFSFLAGTTPVDEDQTIYAVFGELQVPLYEDIDMQVAMRYEDYGGDVGSTFDPKVAIKWQANDNLALRGSAQTSFRGPTLNQLSGQVTTLQFVGAASAFKAVDQFGDAALSPESAFSFNVGALYDNQNGFTASIDYYNFDFSDPIIVEDQSSIVGAAVAALAAGDLENPILSRITFTDNNGDGINTADEIARIRTNVVNGPDIQTSGVDVRAEQVWDMNTSSFTLGGEASYIIEYDVDDFDIEGVMIAGGDRVGQFNRSNFSRSLPQLKANIFGNYELGDHNFRAVMRYMDAYDDERGDLTGNNTTEIDSQTTFDLFYTWQSTAWDLDLGLSVVNVTDEDPPFAQFDLNYDPYTHNPFGRTFKISVTKRFGGSN</sequence>
<proteinExistence type="predicted"/>
<reference evidence="9" key="1">
    <citation type="submission" date="2015-10" db="EMBL/GenBank/DDBJ databases">
        <authorList>
            <person name="Gilbert D.G."/>
        </authorList>
    </citation>
    <scope>NUCLEOTIDE SEQUENCE</scope>
</reference>
<dbReference type="InterPro" id="IPR039426">
    <property type="entry name" value="TonB-dep_rcpt-like"/>
</dbReference>
<accession>A0A170PT49</accession>
<protein>
    <submittedName>
        <fullName evidence="9">TonB-dependent receptor</fullName>
    </submittedName>
</protein>
<dbReference type="InterPro" id="IPR037066">
    <property type="entry name" value="Plug_dom_sf"/>
</dbReference>
<dbReference type="InterPro" id="IPR012910">
    <property type="entry name" value="Plug_dom"/>
</dbReference>
<evidence type="ECO:0000259" key="7">
    <source>
        <dbReference type="Pfam" id="PF00593"/>
    </source>
</evidence>
<dbReference type="Gene3D" id="2.40.170.20">
    <property type="entry name" value="TonB-dependent receptor, beta-barrel domain"/>
    <property type="match status" value="1"/>
</dbReference>
<dbReference type="EMBL" id="CZQD01000015">
    <property type="protein sequence ID" value="CUS55956.1"/>
    <property type="molecule type" value="Genomic_DNA"/>
</dbReference>
<dbReference type="PANTHER" id="PTHR47234">
    <property type="match status" value="1"/>
</dbReference>
<evidence type="ECO:0000259" key="8">
    <source>
        <dbReference type="Pfam" id="PF07715"/>
    </source>
</evidence>
<gene>
    <name evidence="9" type="ORF">MGWOODY_Hyp180</name>
</gene>
<dbReference type="Pfam" id="PF00593">
    <property type="entry name" value="TonB_dep_Rec_b-barrel"/>
    <property type="match status" value="1"/>
</dbReference>
<keyword evidence="3" id="KW-0812">Transmembrane</keyword>
<dbReference type="SUPFAM" id="SSF56935">
    <property type="entry name" value="Porins"/>
    <property type="match status" value="1"/>
</dbReference>
<dbReference type="GO" id="GO:0009279">
    <property type="term" value="C:cell outer membrane"/>
    <property type="evidence" value="ECO:0007669"/>
    <property type="project" value="UniProtKB-SubCell"/>
</dbReference>
<evidence type="ECO:0000256" key="2">
    <source>
        <dbReference type="ARBA" id="ARBA00022448"/>
    </source>
</evidence>
<dbReference type="Gene3D" id="2.170.130.10">
    <property type="entry name" value="TonB-dependent receptor, plug domain"/>
    <property type="match status" value="1"/>
</dbReference>
<evidence type="ECO:0000256" key="3">
    <source>
        <dbReference type="ARBA" id="ARBA00022692"/>
    </source>
</evidence>
<dbReference type="InterPro" id="IPR036942">
    <property type="entry name" value="Beta-barrel_TonB_sf"/>
</dbReference>
<evidence type="ECO:0000256" key="5">
    <source>
        <dbReference type="ARBA" id="ARBA00023136"/>
    </source>
</evidence>